<evidence type="ECO:0000313" key="10">
    <source>
        <dbReference type="Proteomes" id="UP000323865"/>
    </source>
</evidence>
<dbReference type="AlphaFoldDB" id="A0A1B0ZHT2"/>
<feature type="domain" description="SteA-like C-terminal" evidence="6">
    <location>
        <begin position="328"/>
        <end position="377"/>
    </location>
</feature>
<dbReference type="EMBL" id="CP012117">
    <property type="protein sequence ID" value="ANP27473.1"/>
    <property type="molecule type" value="Genomic_DNA"/>
</dbReference>
<dbReference type="InterPro" id="IPR036759">
    <property type="entry name" value="TPK_catalytic_sf"/>
</dbReference>
<dbReference type="GO" id="GO:0016301">
    <property type="term" value="F:kinase activity"/>
    <property type="evidence" value="ECO:0007669"/>
    <property type="project" value="UniProtKB-KW"/>
</dbReference>
<keyword evidence="4" id="KW-0067">ATP-binding</keyword>
<evidence type="ECO:0000256" key="5">
    <source>
        <dbReference type="SAM" id="Phobius"/>
    </source>
</evidence>
<accession>A0A1B0ZHT2</accession>
<dbReference type="PATRIC" id="fig|1630135.4.peg.923"/>
<proteinExistence type="predicted"/>
<dbReference type="Gene3D" id="3.40.50.10240">
    <property type="entry name" value="Thiamin pyrophosphokinase, catalytic domain"/>
    <property type="match status" value="1"/>
</dbReference>
<dbReference type="KEGG" id="dva:DAD186_09230"/>
<dbReference type="Pfam" id="PF12555">
    <property type="entry name" value="SteA-like_C"/>
    <property type="match status" value="1"/>
</dbReference>
<keyword evidence="5" id="KW-0472">Membrane</keyword>
<dbReference type="NCBIfam" id="NF040608">
    <property type="entry name" value="division_SteA"/>
    <property type="match status" value="1"/>
</dbReference>
<evidence type="ECO:0000313" key="9">
    <source>
        <dbReference type="Proteomes" id="UP000092596"/>
    </source>
</evidence>
<name>A0A1B0ZHT2_9MICO</name>
<dbReference type="SUPFAM" id="SSF63999">
    <property type="entry name" value="Thiamin pyrophosphokinase, catalytic domain"/>
    <property type="match status" value="1"/>
</dbReference>
<organism evidence="7 9">
    <name type="scientific">Dermabacter vaginalis</name>
    <dbReference type="NCBI Taxonomy" id="1630135"/>
    <lineage>
        <taxon>Bacteria</taxon>
        <taxon>Bacillati</taxon>
        <taxon>Actinomycetota</taxon>
        <taxon>Actinomycetes</taxon>
        <taxon>Micrococcales</taxon>
        <taxon>Dermabacteraceae</taxon>
        <taxon>Dermabacter</taxon>
    </lineage>
</organism>
<keyword evidence="5" id="KW-1133">Transmembrane helix</keyword>
<evidence type="ECO:0000256" key="3">
    <source>
        <dbReference type="ARBA" id="ARBA00022777"/>
    </source>
</evidence>
<dbReference type="GO" id="GO:0004788">
    <property type="term" value="F:thiamine diphosphokinase activity"/>
    <property type="evidence" value="ECO:0007669"/>
    <property type="project" value="InterPro"/>
</dbReference>
<dbReference type="Proteomes" id="UP000323865">
    <property type="component" value="Chromosome"/>
</dbReference>
<keyword evidence="2" id="KW-0547">Nucleotide-binding</keyword>
<feature type="transmembrane region" description="Helical" evidence="5">
    <location>
        <begin position="341"/>
        <end position="360"/>
    </location>
</feature>
<dbReference type="GO" id="GO:0009229">
    <property type="term" value="P:thiamine diphosphate biosynthetic process"/>
    <property type="evidence" value="ECO:0007669"/>
    <property type="project" value="InterPro"/>
</dbReference>
<dbReference type="EMBL" id="CP044108">
    <property type="protein sequence ID" value="QEU12088.1"/>
    <property type="molecule type" value="Genomic_DNA"/>
</dbReference>
<reference evidence="7 9" key="1">
    <citation type="submission" date="2015-06" db="EMBL/GenBank/DDBJ databases">
        <title>Investigation of pathophysiology for high-risk pregnancy and development of treatment modality based on it.</title>
        <authorList>
            <person name="Kim B.-C."/>
            <person name="Lim S."/>
        </authorList>
    </citation>
    <scope>NUCLEOTIDE SEQUENCE [LARGE SCALE GENOMIC DNA]</scope>
    <source>
        <strain evidence="7 9">AD1-86</strain>
    </source>
</reference>
<dbReference type="InterPro" id="IPR047795">
    <property type="entry name" value="Put_SteA-like"/>
</dbReference>
<reference evidence="8 10" key="2">
    <citation type="submission" date="2019-09" db="EMBL/GenBank/DDBJ databases">
        <title>FDA dAtabase for Regulatory Grade micrObial Sequences (FDA-ARGOS): Supporting development and validation of Infectious Disease Dx tests.</title>
        <authorList>
            <person name="Sciortino C."/>
            <person name="Tallon L."/>
            <person name="Sadzewicz L."/>
            <person name="Vavikolanu K."/>
            <person name="Mehta A."/>
            <person name="Aluvathingal J."/>
            <person name="Nadendla S."/>
            <person name="Nandy P."/>
            <person name="Geyer C."/>
            <person name="Yan Y."/>
            <person name="Sichtig H."/>
        </authorList>
    </citation>
    <scope>NUCLEOTIDE SEQUENCE [LARGE SCALE GENOMIC DNA]</scope>
    <source>
        <strain evidence="8 10">FDAARGOS_640</strain>
    </source>
</reference>
<evidence type="ECO:0000256" key="4">
    <source>
        <dbReference type="ARBA" id="ARBA00022840"/>
    </source>
</evidence>
<evidence type="ECO:0000313" key="7">
    <source>
        <dbReference type="EMBL" id="ANP27473.1"/>
    </source>
</evidence>
<dbReference type="InterPro" id="IPR022215">
    <property type="entry name" value="SteA-like_C"/>
</dbReference>
<sequence length="393" mass="42656">MSSEYDFPIAGRAKVGARTKDLTKRVEPGDIVVIDHEDIDRVAAEALVDRHPGAVLNAAPSISGRYPNAGPKILVDAGIPVFDVLDQDLFDTVREGRFVEIDENGLSLSTGERLEAELYSREVLEEKLEKAREGLSEQLEAFASNTMEYMLRERELLINGVGTPEVHTRFQGRPVLIVVRGYHYREDLATLVPFIRENRPVIIGVDGGADAVLDAGYRLDMIIGDMDSVSDRALKSGAEIVVHAYRDGRAPGMERIRELGLADDAVTFPASGTSEDIAMLLADDRGADVIVAVGTHGTLEEFLDKGRAGMSSTFLTRLRVGSKLVDAKGVSRLYRQRISTIQLVFLVVAGLLALAVALSVTDGGQALIQILGARLDDALRFFTALFTQGGPIP</sequence>
<keyword evidence="5" id="KW-0812">Transmembrane</keyword>
<keyword evidence="10" id="KW-1185">Reference proteome</keyword>
<dbReference type="STRING" id="1630135.DAD186_09230"/>
<protein>
    <recommendedName>
        <fullName evidence="6">SteA-like C-terminal domain-containing protein</fullName>
    </recommendedName>
</protein>
<keyword evidence="1" id="KW-0808">Transferase</keyword>
<evidence type="ECO:0000259" key="6">
    <source>
        <dbReference type="Pfam" id="PF12555"/>
    </source>
</evidence>
<evidence type="ECO:0000256" key="2">
    <source>
        <dbReference type="ARBA" id="ARBA00022741"/>
    </source>
</evidence>
<dbReference type="Proteomes" id="UP000092596">
    <property type="component" value="Chromosome"/>
</dbReference>
<dbReference type="GO" id="GO:0005524">
    <property type="term" value="F:ATP binding"/>
    <property type="evidence" value="ECO:0007669"/>
    <property type="project" value="UniProtKB-KW"/>
</dbReference>
<evidence type="ECO:0000313" key="8">
    <source>
        <dbReference type="EMBL" id="QEU12088.1"/>
    </source>
</evidence>
<dbReference type="RefSeq" id="WP_065247674.1">
    <property type="nucleotide sequence ID" value="NZ_CP012117.1"/>
</dbReference>
<gene>
    <name evidence="7" type="ORF">DAD186_09230</name>
    <name evidence="8" type="ORF">FOB48_07100</name>
</gene>
<evidence type="ECO:0000256" key="1">
    <source>
        <dbReference type="ARBA" id="ARBA00022679"/>
    </source>
</evidence>
<keyword evidence="3" id="KW-0418">Kinase</keyword>